<feature type="domain" description="Tyr recombinase" evidence="4">
    <location>
        <begin position="179"/>
        <end position="357"/>
    </location>
</feature>
<dbReference type="CDD" id="cd00796">
    <property type="entry name" value="INT_Rci_Hp1_C"/>
    <property type="match status" value="1"/>
</dbReference>
<dbReference type="PROSITE" id="PS51898">
    <property type="entry name" value="TYR_RECOMBINASE"/>
    <property type="match status" value="1"/>
</dbReference>
<evidence type="ECO:0000313" key="6">
    <source>
        <dbReference type="Proteomes" id="UP000256838"/>
    </source>
</evidence>
<dbReference type="EMBL" id="QRGA01000003">
    <property type="protein sequence ID" value="RDU99747.1"/>
    <property type="molecule type" value="Genomic_DNA"/>
</dbReference>
<dbReference type="Gene3D" id="1.10.443.10">
    <property type="entry name" value="Intergrase catalytic core"/>
    <property type="match status" value="1"/>
</dbReference>
<dbReference type="GO" id="GO:0003677">
    <property type="term" value="F:DNA binding"/>
    <property type="evidence" value="ECO:0007669"/>
    <property type="project" value="InterPro"/>
</dbReference>
<evidence type="ECO:0000256" key="2">
    <source>
        <dbReference type="ARBA" id="ARBA00022908"/>
    </source>
</evidence>
<protein>
    <submittedName>
        <fullName evidence="5">Site-specific integrase</fullName>
    </submittedName>
</protein>
<organism evidence="5 6">
    <name type="scientific">Trinickia dinghuensis</name>
    <dbReference type="NCBI Taxonomy" id="2291023"/>
    <lineage>
        <taxon>Bacteria</taxon>
        <taxon>Pseudomonadati</taxon>
        <taxon>Pseudomonadota</taxon>
        <taxon>Betaproteobacteria</taxon>
        <taxon>Burkholderiales</taxon>
        <taxon>Burkholderiaceae</taxon>
        <taxon>Trinickia</taxon>
    </lineage>
</organism>
<accession>A0A3D8K2R2</accession>
<dbReference type="RefSeq" id="WP_115532415.1">
    <property type="nucleotide sequence ID" value="NZ_QRGA01000003.1"/>
</dbReference>
<sequence>MASIIKKPLKDGMCSWQVFVTMKGFPRVSATFATEDEAKRFGQTQEDEFKRLRKLNDPSLPIKASPPKDNLLKERIADLIEAFVASERATGSDRRNHKAPIHLVGNARVCDIDEYWIEDYIANARATKSSHDKPYAFSTIRDQIHLIKKAIRARARQLRVPRPPFPYRDSMLPKGWDSPRERRLEPNEQRALFGRLRQLDNPRRDHWWLMVRLALLTGARLQEVALAEWSDFDIEERAWTIPAHRCKTRRTRVIPLGRRALNVIRLLTARKDPNCARVFHTMGTPAACSQEFRKLRESAGVDDFRFHDLRHEAISQMYLHQRDLDEREIMVIAGHSAIEQTRRYVALRPKDVAVRMR</sequence>
<reference evidence="5 6" key="1">
    <citation type="submission" date="2018-08" db="EMBL/GenBank/DDBJ databases">
        <title>Paraburkholderia sp. DHOM06 isolated from forest soil.</title>
        <authorList>
            <person name="Gao Z.-H."/>
            <person name="Qiu L.-H."/>
        </authorList>
    </citation>
    <scope>NUCLEOTIDE SEQUENCE [LARGE SCALE GENOMIC DNA]</scope>
    <source>
        <strain evidence="5 6">DHOM06</strain>
    </source>
</reference>
<gene>
    <name evidence="5" type="ORF">DWV00_04835</name>
</gene>
<proteinExistence type="inferred from homology"/>
<keyword evidence="3" id="KW-0233">DNA recombination</keyword>
<dbReference type="SUPFAM" id="SSF56349">
    <property type="entry name" value="DNA breaking-rejoining enzymes"/>
    <property type="match status" value="1"/>
</dbReference>
<dbReference type="PANTHER" id="PTHR30629">
    <property type="entry name" value="PROPHAGE INTEGRASE"/>
    <property type="match status" value="1"/>
</dbReference>
<dbReference type="PANTHER" id="PTHR30629:SF2">
    <property type="entry name" value="PROPHAGE INTEGRASE INTS-RELATED"/>
    <property type="match status" value="1"/>
</dbReference>
<keyword evidence="6" id="KW-1185">Reference proteome</keyword>
<dbReference type="OrthoDB" id="662444at2"/>
<dbReference type="GO" id="GO:0015074">
    <property type="term" value="P:DNA integration"/>
    <property type="evidence" value="ECO:0007669"/>
    <property type="project" value="UniProtKB-KW"/>
</dbReference>
<evidence type="ECO:0000259" key="4">
    <source>
        <dbReference type="PROSITE" id="PS51898"/>
    </source>
</evidence>
<evidence type="ECO:0000313" key="5">
    <source>
        <dbReference type="EMBL" id="RDU99747.1"/>
    </source>
</evidence>
<dbReference type="InterPro" id="IPR050808">
    <property type="entry name" value="Phage_Integrase"/>
</dbReference>
<keyword evidence="2" id="KW-0229">DNA integration</keyword>
<name>A0A3D8K2R2_9BURK</name>
<dbReference type="Pfam" id="PF00589">
    <property type="entry name" value="Phage_integrase"/>
    <property type="match status" value="1"/>
</dbReference>
<dbReference type="AlphaFoldDB" id="A0A3D8K2R2"/>
<dbReference type="Proteomes" id="UP000256838">
    <property type="component" value="Unassembled WGS sequence"/>
</dbReference>
<dbReference type="InterPro" id="IPR002104">
    <property type="entry name" value="Integrase_catalytic"/>
</dbReference>
<evidence type="ECO:0000256" key="3">
    <source>
        <dbReference type="ARBA" id="ARBA00023172"/>
    </source>
</evidence>
<comment type="caution">
    <text evidence="5">The sequence shown here is derived from an EMBL/GenBank/DDBJ whole genome shotgun (WGS) entry which is preliminary data.</text>
</comment>
<evidence type="ECO:0000256" key="1">
    <source>
        <dbReference type="ARBA" id="ARBA00008857"/>
    </source>
</evidence>
<comment type="similarity">
    <text evidence="1">Belongs to the 'phage' integrase family.</text>
</comment>
<dbReference type="GO" id="GO:0006310">
    <property type="term" value="P:DNA recombination"/>
    <property type="evidence" value="ECO:0007669"/>
    <property type="project" value="UniProtKB-KW"/>
</dbReference>
<dbReference type="InterPro" id="IPR013762">
    <property type="entry name" value="Integrase-like_cat_sf"/>
</dbReference>
<dbReference type="InterPro" id="IPR011010">
    <property type="entry name" value="DNA_brk_join_enz"/>
</dbReference>